<evidence type="ECO:0000256" key="1">
    <source>
        <dbReference type="SAM" id="MobiDB-lite"/>
    </source>
</evidence>
<protein>
    <recommendedName>
        <fullName evidence="6">BTB/POZ domain-containing protein</fullName>
    </recommendedName>
</protein>
<reference evidence="4 5" key="1">
    <citation type="submission" date="2018-06" db="EMBL/GenBank/DDBJ databases">
        <title>Comparative genomics reveals the genomic features of Rhizophagus irregularis, R. cerebriforme, R. diaphanum and Gigaspora rosea, and their symbiotic lifestyle signature.</title>
        <authorList>
            <person name="Morin E."/>
            <person name="San Clemente H."/>
            <person name="Chen E.C.H."/>
            <person name="De La Providencia I."/>
            <person name="Hainaut M."/>
            <person name="Kuo A."/>
            <person name="Kohler A."/>
            <person name="Murat C."/>
            <person name="Tang N."/>
            <person name="Roy S."/>
            <person name="Loubradou J."/>
            <person name="Henrissat B."/>
            <person name="Grigoriev I.V."/>
            <person name="Corradi N."/>
            <person name="Roux C."/>
            <person name="Martin F.M."/>
        </authorList>
    </citation>
    <scope>NUCLEOTIDE SEQUENCE [LARGE SCALE GENOMIC DNA]</scope>
    <source>
        <strain evidence="4 5">DAOM 227022</strain>
    </source>
</reference>
<feature type="compositionally biased region" description="Low complexity" evidence="1">
    <location>
        <begin position="1"/>
        <end position="15"/>
    </location>
</feature>
<proteinExistence type="predicted"/>
<evidence type="ECO:0000259" key="3">
    <source>
        <dbReference type="PROSITE" id="PS51886"/>
    </source>
</evidence>
<dbReference type="CDD" id="cd18186">
    <property type="entry name" value="BTB_POZ_ZBTB_KLHL-like"/>
    <property type="match status" value="1"/>
</dbReference>
<dbReference type="InterPro" id="IPR051481">
    <property type="entry name" value="BTB-POZ/Galectin-3-binding"/>
</dbReference>
<accession>A0A397TNR5</accession>
<dbReference type="PANTHER" id="PTHR24410">
    <property type="entry name" value="HL07962P-RELATED"/>
    <property type="match status" value="1"/>
</dbReference>
<dbReference type="InterPro" id="IPR000210">
    <property type="entry name" value="BTB/POZ_dom"/>
</dbReference>
<sequence>MSTSLSRSSSIYSTPPQTPSSTPPPFIMCTDFLPNLSKDLSLLLSENEDYNMIINVGEYPNVKQFKVHSIILRVRSSYFRVALSSEWAKIENNYITFNKPNINPKIFEVILKYIYTGTIILDENISSDTMSILEVMIAADELCLQELIEYAQNYLLLYKPGWIQRNFSITHKIAMEHSNTFIKLLNYCNELILNDPELVFSSEDFNSIEENTLISLLKRDDLLKDEVVLWNHLIKWGITRAGILTDLPDWTSKEFEILAEKIEKFIPHIRFLHISSGDFYKRVKPFAQCLPIGLFEDILQYHLVPGHQPSSDLIQPKRATVDSIIIERKHAALIASWIDGKDKIPQDKRDEYRCLDNPYEFKLLLRGSRDGFTGTEFHKKCDSKSATVTIMKISNTGELIGGFTPINWSSRNDWGFTNESFIFYLGEKSIVSRVKDPTKAINFYENYGPSFGRDDLKMTGNFKTELRCCCKQGDYEFPIRKDTNNFSIDEYEVFQVIPRRPNLMNLIV</sequence>
<feature type="domain" description="TLDc" evidence="3">
    <location>
        <begin position="324"/>
        <end position="497"/>
    </location>
</feature>
<evidence type="ECO:0000313" key="5">
    <source>
        <dbReference type="Proteomes" id="UP000265703"/>
    </source>
</evidence>
<dbReference type="InterPro" id="IPR011705">
    <property type="entry name" value="BACK"/>
</dbReference>
<dbReference type="PROSITE" id="PS50097">
    <property type="entry name" value="BTB"/>
    <property type="match status" value="1"/>
</dbReference>
<dbReference type="SMART" id="SM00225">
    <property type="entry name" value="BTB"/>
    <property type="match status" value="1"/>
</dbReference>
<feature type="region of interest" description="Disordered" evidence="1">
    <location>
        <begin position="1"/>
        <end position="24"/>
    </location>
</feature>
<dbReference type="AlphaFoldDB" id="A0A397TNR5"/>
<dbReference type="Pfam" id="PF00651">
    <property type="entry name" value="BTB"/>
    <property type="match status" value="1"/>
</dbReference>
<dbReference type="Pfam" id="PF07534">
    <property type="entry name" value="TLD"/>
    <property type="match status" value="1"/>
</dbReference>
<keyword evidence="5" id="KW-1185">Reference proteome</keyword>
<dbReference type="PANTHER" id="PTHR24410:SF23">
    <property type="entry name" value="BTB DOMAIN-CONTAINING PROTEIN-RELATED"/>
    <property type="match status" value="1"/>
</dbReference>
<evidence type="ECO:0000313" key="4">
    <source>
        <dbReference type="EMBL" id="RIA99089.1"/>
    </source>
</evidence>
<evidence type="ECO:0008006" key="6">
    <source>
        <dbReference type="Google" id="ProtNLM"/>
    </source>
</evidence>
<dbReference type="EMBL" id="QKYT01000007">
    <property type="protein sequence ID" value="RIA99089.1"/>
    <property type="molecule type" value="Genomic_DNA"/>
</dbReference>
<dbReference type="Pfam" id="PF07707">
    <property type="entry name" value="BACK"/>
    <property type="match status" value="1"/>
</dbReference>
<evidence type="ECO:0000259" key="2">
    <source>
        <dbReference type="PROSITE" id="PS50097"/>
    </source>
</evidence>
<dbReference type="Gene3D" id="3.30.710.10">
    <property type="entry name" value="Potassium Channel Kv1.1, Chain A"/>
    <property type="match status" value="1"/>
</dbReference>
<dbReference type="OrthoDB" id="2435836at2759"/>
<name>A0A397TNR5_9GLOM</name>
<gene>
    <name evidence="4" type="ORF">C1645_747954</name>
</gene>
<dbReference type="Proteomes" id="UP000265703">
    <property type="component" value="Unassembled WGS sequence"/>
</dbReference>
<comment type="caution">
    <text evidence="4">The sequence shown here is derived from an EMBL/GenBank/DDBJ whole genome shotgun (WGS) entry which is preliminary data.</text>
</comment>
<feature type="domain" description="BTB" evidence="2">
    <location>
        <begin position="50"/>
        <end position="123"/>
    </location>
</feature>
<organism evidence="4 5">
    <name type="scientific">Glomus cerebriforme</name>
    <dbReference type="NCBI Taxonomy" id="658196"/>
    <lineage>
        <taxon>Eukaryota</taxon>
        <taxon>Fungi</taxon>
        <taxon>Fungi incertae sedis</taxon>
        <taxon>Mucoromycota</taxon>
        <taxon>Glomeromycotina</taxon>
        <taxon>Glomeromycetes</taxon>
        <taxon>Glomerales</taxon>
        <taxon>Glomeraceae</taxon>
        <taxon>Glomus</taxon>
    </lineage>
</organism>
<dbReference type="InterPro" id="IPR006571">
    <property type="entry name" value="TLDc_dom"/>
</dbReference>
<dbReference type="PROSITE" id="PS51886">
    <property type="entry name" value="TLDC"/>
    <property type="match status" value="1"/>
</dbReference>
<dbReference type="InterPro" id="IPR011333">
    <property type="entry name" value="SKP1/BTB/POZ_sf"/>
</dbReference>
<dbReference type="SUPFAM" id="SSF54695">
    <property type="entry name" value="POZ domain"/>
    <property type="match status" value="1"/>
</dbReference>